<dbReference type="Pfam" id="PF12804">
    <property type="entry name" value="NTP_transf_3"/>
    <property type="match status" value="1"/>
</dbReference>
<reference evidence="3 4" key="1">
    <citation type="submission" date="2017-09" db="EMBL/GenBank/DDBJ databases">
        <authorList>
            <person name="Bumgarner R.E."/>
        </authorList>
    </citation>
    <scope>NUCLEOTIDE SEQUENCE [LARGE SCALE GENOMIC DNA]</scope>
    <source>
        <strain evidence="3 4">T34998</strain>
    </source>
</reference>
<organism evidence="3 4">
    <name type="scientific">Cutibacterium namnetense</name>
    <dbReference type="NCBI Taxonomy" id="1574624"/>
    <lineage>
        <taxon>Bacteria</taxon>
        <taxon>Bacillati</taxon>
        <taxon>Actinomycetota</taxon>
        <taxon>Actinomycetes</taxon>
        <taxon>Propionibacteriales</taxon>
        <taxon>Propionibacteriaceae</taxon>
        <taxon>Cutibacterium</taxon>
    </lineage>
</organism>
<evidence type="ECO:0000259" key="2">
    <source>
        <dbReference type="Pfam" id="PF12804"/>
    </source>
</evidence>
<dbReference type="PANTHER" id="PTHR19136:SF81">
    <property type="entry name" value="MOLYBDENUM COFACTOR GUANYLYLTRANSFERASE"/>
    <property type="match status" value="1"/>
</dbReference>
<proteinExistence type="predicted"/>
<dbReference type="InterPro" id="IPR029044">
    <property type="entry name" value="Nucleotide-diphossugar_trans"/>
</dbReference>
<dbReference type="Proteomes" id="UP000256324">
    <property type="component" value="Unassembled WGS sequence"/>
</dbReference>
<dbReference type="InterPro" id="IPR025877">
    <property type="entry name" value="MobA-like_NTP_Trfase"/>
</dbReference>
<evidence type="ECO:0000313" key="3">
    <source>
        <dbReference type="EMBL" id="REB70279.1"/>
    </source>
</evidence>
<dbReference type="RefSeq" id="WP_115937892.1">
    <property type="nucleotide sequence ID" value="NZ_JARJNT010000001.1"/>
</dbReference>
<sequence length="193" mass="20293">MMRAGLVIAGGRSVRMGVDKRGLLLDGIPLLERTVQAVASVCDRVIVVGSRPAWWSDDRVHFVQENPAGSGPAAAIAAGVDVLADSLIHPDEVMVLAGDLAYPWRVVDLLTSSVTVLSGRALVDIDGYTQWLASVLPFPVIRGCVGAQSSWADMSVRSLFDSVDVELVPVAEATTDIDSPAQAQAFGITVGPT</sequence>
<feature type="domain" description="MobA-like NTP transferase" evidence="2">
    <location>
        <begin position="5"/>
        <end position="114"/>
    </location>
</feature>
<gene>
    <name evidence="3" type="ORF">CP880_00170</name>
</gene>
<dbReference type="SUPFAM" id="SSF53448">
    <property type="entry name" value="Nucleotide-diphospho-sugar transferases"/>
    <property type="match status" value="1"/>
</dbReference>
<accession>A0ABX9IDF5</accession>
<evidence type="ECO:0000256" key="1">
    <source>
        <dbReference type="ARBA" id="ARBA00022679"/>
    </source>
</evidence>
<keyword evidence="4" id="KW-1185">Reference proteome</keyword>
<name>A0ABX9IDF5_9ACTN</name>
<dbReference type="PANTHER" id="PTHR19136">
    <property type="entry name" value="MOLYBDENUM COFACTOR GUANYLYLTRANSFERASE"/>
    <property type="match status" value="1"/>
</dbReference>
<dbReference type="Gene3D" id="3.90.550.10">
    <property type="entry name" value="Spore Coat Polysaccharide Biosynthesis Protein SpsA, Chain A"/>
    <property type="match status" value="1"/>
</dbReference>
<protein>
    <submittedName>
        <fullName evidence="3">Molybdopterin-guanine dinucleotide biosynthesis protein MobA</fullName>
    </submittedName>
</protein>
<dbReference type="EMBL" id="PCZS01000001">
    <property type="protein sequence ID" value="REB70279.1"/>
    <property type="molecule type" value="Genomic_DNA"/>
</dbReference>
<comment type="caution">
    <text evidence="3">The sequence shown here is derived from an EMBL/GenBank/DDBJ whole genome shotgun (WGS) entry which is preliminary data.</text>
</comment>
<keyword evidence="1" id="KW-0808">Transferase</keyword>
<evidence type="ECO:0000313" key="4">
    <source>
        <dbReference type="Proteomes" id="UP000256324"/>
    </source>
</evidence>